<keyword evidence="7 8" id="KW-0472">Membrane</keyword>
<keyword evidence="7" id="KW-0997">Cell inner membrane</keyword>
<dbReference type="SUPFAM" id="SSF158472">
    <property type="entry name" value="HAMP domain-like"/>
    <property type="match status" value="1"/>
</dbReference>
<dbReference type="InterPro" id="IPR016380">
    <property type="entry name" value="Sig_transdc_His_kin_NarX/NarQ"/>
</dbReference>
<dbReference type="Pfam" id="PF02518">
    <property type="entry name" value="HATPase_c"/>
    <property type="match status" value="1"/>
</dbReference>
<dbReference type="InterPro" id="IPR036890">
    <property type="entry name" value="HATPase_C_sf"/>
</dbReference>
<dbReference type="PROSITE" id="PS50885">
    <property type="entry name" value="HAMP"/>
    <property type="match status" value="1"/>
</dbReference>
<reference evidence="11 12" key="1">
    <citation type="submission" date="2022-02" db="EMBL/GenBank/DDBJ databases">
        <authorList>
            <person name="Zhuang L."/>
        </authorList>
    </citation>
    <scope>NUCLEOTIDE SEQUENCE [LARGE SCALE GENOMIC DNA]</scope>
    <source>
        <strain evidence="11 12">C32</strain>
    </source>
</reference>
<dbReference type="CDD" id="cd06225">
    <property type="entry name" value="HAMP"/>
    <property type="match status" value="1"/>
</dbReference>
<feature type="transmembrane region" description="Helical" evidence="8">
    <location>
        <begin position="161"/>
        <end position="186"/>
    </location>
</feature>
<dbReference type="PANTHER" id="PTHR24421:SF51">
    <property type="entry name" value="NITRATE_NITRITE SENSOR PROTEIN NARX"/>
    <property type="match status" value="1"/>
</dbReference>
<evidence type="ECO:0000256" key="5">
    <source>
        <dbReference type="ARBA" id="ARBA00022777"/>
    </source>
</evidence>
<reference evidence="12" key="2">
    <citation type="submission" date="2023-07" db="EMBL/GenBank/DDBJ databases">
        <title>Shewanella mangrovi sp. nov., an acetaldehyde- degrading bacterium isolated from mangrove sediment.</title>
        <authorList>
            <person name="Liu Y."/>
        </authorList>
    </citation>
    <scope>NUCLEOTIDE SEQUENCE [LARGE SCALE GENOMIC DNA]</scope>
    <source>
        <strain evidence="12">C32</strain>
    </source>
</reference>
<dbReference type="InterPro" id="IPR003594">
    <property type="entry name" value="HATPase_dom"/>
</dbReference>
<dbReference type="CDD" id="cd16917">
    <property type="entry name" value="HATPase_UhpB-NarQ-NarX-like"/>
    <property type="match status" value="1"/>
</dbReference>
<dbReference type="PANTHER" id="PTHR24421">
    <property type="entry name" value="NITRATE/NITRITE SENSOR PROTEIN NARX-RELATED"/>
    <property type="match status" value="1"/>
</dbReference>
<dbReference type="PROSITE" id="PS50109">
    <property type="entry name" value="HIS_KIN"/>
    <property type="match status" value="1"/>
</dbReference>
<dbReference type="Pfam" id="PF07730">
    <property type="entry name" value="HisKA_3"/>
    <property type="match status" value="1"/>
</dbReference>
<dbReference type="EMBL" id="JAKOGG010000003">
    <property type="protein sequence ID" value="MCS4556087.1"/>
    <property type="molecule type" value="Genomic_DNA"/>
</dbReference>
<evidence type="ECO:0000256" key="7">
    <source>
        <dbReference type="PIRNR" id="PIRNR003167"/>
    </source>
</evidence>
<evidence type="ECO:0000313" key="12">
    <source>
        <dbReference type="Proteomes" id="UP001201549"/>
    </source>
</evidence>
<dbReference type="PIRSF" id="PIRSF003167">
    <property type="entry name" value="STHK_NarX/NarQ"/>
    <property type="match status" value="1"/>
</dbReference>
<evidence type="ECO:0000259" key="10">
    <source>
        <dbReference type="PROSITE" id="PS50885"/>
    </source>
</evidence>
<dbReference type="Gene3D" id="6.10.340.10">
    <property type="match status" value="1"/>
</dbReference>
<dbReference type="InterPro" id="IPR003660">
    <property type="entry name" value="HAMP_dom"/>
</dbReference>
<dbReference type="InterPro" id="IPR050482">
    <property type="entry name" value="Sensor_HK_TwoCompSys"/>
</dbReference>
<name>A0ABT2FID2_9GAMM</name>
<dbReference type="SMART" id="SM00304">
    <property type="entry name" value="HAMP"/>
    <property type="match status" value="1"/>
</dbReference>
<dbReference type="NCBIfam" id="NF007896">
    <property type="entry name" value="PRK10600.1"/>
    <property type="match status" value="1"/>
</dbReference>
<dbReference type="Gene3D" id="1.20.120.960">
    <property type="entry name" value="Histidine kinase NarX, sensor domain"/>
    <property type="match status" value="1"/>
</dbReference>
<keyword evidence="5 7" id="KW-0418">Kinase</keyword>
<dbReference type="InterPro" id="IPR005467">
    <property type="entry name" value="His_kinase_dom"/>
</dbReference>
<dbReference type="Gene3D" id="3.30.565.10">
    <property type="entry name" value="Histidine kinase-like ATPase, C-terminal domain"/>
    <property type="match status" value="1"/>
</dbReference>
<comment type="catalytic activity">
    <reaction evidence="1 7">
        <text>ATP + protein L-histidine = ADP + protein N-phospho-L-histidine.</text>
        <dbReference type="EC" id="2.7.13.3"/>
    </reaction>
</comment>
<evidence type="ECO:0000256" key="1">
    <source>
        <dbReference type="ARBA" id="ARBA00000085"/>
    </source>
</evidence>
<comment type="subcellular location">
    <subcellularLocation>
        <location evidence="7">Cell inner membrane</location>
    </subcellularLocation>
    <subcellularLocation>
        <location evidence="2">Membrane</location>
    </subcellularLocation>
</comment>
<sequence length="601" mass="67621">MLHFLTSLSIVKKLAILLVLLSVLAISGMMASFWLSQSIQGNAHAIDAIGSMRMKSYQQLSMLPLTAEQKATLTNLPQQITNLSGQEHTMAAAHLRFLNEVLVRDRLTLQFEQLNHYWDTKVKPQLLTASNPDDARAAVNHYVELLNVLIISIDKKTEQRLHLALVVQSVFILLCIALTVIAAEFLRRRILQPWRQIFAIAASISKGDFSLRFHASRHRDEMDTLGEAINSMSAKLSHMYDELELRVVAKTQHIRMQNQSLTFLYNASTLLHSEKQQCLKYIPILKELEKITPLTSFQLKIFEYSDSRQYTQLRSHSEHRPMHCADKTCDLCIQPPVADGMQIVTWNLADQEATYGELSASCHDVEIITNEHKQLLDTLVEQISIALSLEQKAYKAKQLMLMEERAAIARELHDSIAQSLSCLKMKISCLQMKKSNLNEQQVSLISEMRHEVGSAYSQLRELLTTFRLKLDAPGLRPALESAVAEFSHKLGFAVELEYHVPPQSISSHQTVHITQIVREALNNIYKHSQASHAVVCLNYDSSQNITLTVQDNGIGLTQAASPLNHYGLTIMQDRASLLPGSCHICNRANGGVEVKVCFATA</sequence>
<keyword evidence="12" id="KW-1185">Reference proteome</keyword>
<evidence type="ECO:0000256" key="8">
    <source>
        <dbReference type="SAM" id="Phobius"/>
    </source>
</evidence>
<protein>
    <recommendedName>
        <fullName evidence="7">Sensor protein</fullName>
        <ecNumber evidence="7">2.7.13.3</ecNumber>
    </recommendedName>
</protein>
<dbReference type="Proteomes" id="UP001201549">
    <property type="component" value="Unassembled WGS sequence"/>
</dbReference>
<feature type="domain" description="HAMP" evidence="10">
    <location>
        <begin position="188"/>
        <end position="241"/>
    </location>
</feature>
<dbReference type="InterPro" id="IPR042295">
    <property type="entry name" value="NarX-like_N_sf"/>
</dbReference>
<evidence type="ECO:0000256" key="3">
    <source>
        <dbReference type="ARBA" id="ARBA00022553"/>
    </source>
</evidence>
<evidence type="ECO:0000256" key="6">
    <source>
        <dbReference type="ARBA" id="ARBA00023012"/>
    </source>
</evidence>
<keyword evidence="7" id="KW-0547">Nucleotide-binding</keyword>
<dbReference type="GO" id="GO:0004673">
    <property type="term" value="F:protein histidine kinase activity"/>
    <property type="evidence" value="ECO:0007669"/>
    <property type="project" value="UniProtKB-EC"/>
</dbReference>
<evidence type="ECO:0000313" key="11">
    <source>
        <dbReference type="EMBL" id="MCS4556087.1"/>
    </source>
</evidence>
<keyword evidence="4 7" id="KW-0808">Transferase</keyword>
<evidence type="ECO:0000256" key="4">
    <source>
        <dbReference type="ARBA" id="ARBA00022679"/>
    </source>
</evidence>
<accession>A0ABT2FID2</accession>
<evidence type="ECO:0000256" key="2">
    <source>
        <dbReference type="ARBA" id="ARBA00004370"/>
    </source>
</evidence>
<keyword evidence="8" id="KW-0812">Transmembrane</keyword>
<evidence type="ECO:0000259" key="9">
    <source>
        <dbReference type="PROSITE" id="PS50109"/>
    </source>
</evidence>
<keyword evidence="6 7" id="KW-0902">Two-component regulatory system</keyword>
<keyword evidence="7" id="KW-0067">ATP-binding</keyword>
<feature type="domain" description="Histidine kinase" evidence="9">
    <location>
        <begin position="411"/>
        <end position="601"/>
    </location>
</feature>
<dbReference type="CDD" id="cd22900">
    <property type="entry name" value="NarX_sensor"/>
    <property type="match status" value="1"/>
</dbReference>
<proteinExistence type="predicted"/>
<keyword evidence="8" id="KW-1133">Transmembrane helix</keyword>
<gene>
    <name evidence="11" type="primary">narX</name>
    <name evidence="11" type="ORF">L9G74_06520</name>
</gene>
<dbReference type="SUPFAM" id="SSF55874">
    <property type="entry name" value="ATPase domain of HSP90 chaperone/DNA topoisomerase II/histidine kinase"/>
    <property type="match status" value="1"/>
</dbReference>
<dbReference type="InterPro" id="IPR011712">
    <property type="entry name" value="Sig_transdc_His_kin_sub3_dim/P"/>
</dbReference>
<dbReference type="EC" id="2.7.13.3" evidence="7"/>
<dbReference type="RefSeq" id="WP_238895490.1">
    <property type="nucleotide sequence ID" value="NZ_JAKOGG010000003.1"/>
</dbReference>
<organism evidence="11 12">
    <name type="scientific">Shewanella electrica</name>
    <dbReference type="NCBI Taxonomy" id="515560"/>
    <lineage>
        <taxon>Bacteria</taxon>
        <taxon>Pseudomonadati</taxon>
        <taxon>Pseudomonadota</taxon>
        <taxon>Gammaproteobacteria</taxon>
        <taxon>Alteromonadales</taxon>
        <taxon>Shewanellaceae</taxon>
        <taxon>Shewanella</taxon>
    </lineage>
</organism>
<dbReference type="Pfam" id="PF00672">
    <property type="entry name" value="HAMP"/>
    <property type="match status" value="1"/>
</dbReference>
<keyword evidence="3" id="KW-0597">Phosphoprotein</keyword>
<keyword evidence="7" id="KW-1003">Cell membrane</keyword>
<dbReference type="Gene3D" id="1.20.5.1930">
    <property type="match status" value="1"/>
</dbReference>
<comment type="caution">
    <text evidence="11">The sequence shown here is derived from an EMBL/GenBank/DDBJ whole genome shotgun (WGS) entry which is preliminary data.</text>
</comment>